<dbReference type="Gene3D" id="3.40.630.10">
    <property type="entry name" value="Zn peptidases"/>
    <property type="match status" value="1"/>
</dbReference>
<dbReference type="PIRSF" id="PIRSF037217">
    <property type="entry name" value="Carboxypeptidase_S"/>
    <property type="match status" value="1"/>
</dbReference>
<evidence type="ECO:0000256" key="7">
    <source>
        <dbReference type="PIRSR" id="PIRSR037217-2"/>
    </source>
</evidence>
<sequence length="575" mass="63988">MDEKHAFKALADKRTIAIAFSLLTVAFFWNLPTLDRFQHRIVGGGLGGLGGSANNAVASWCPLYEPPPSLDDGLDRSNKFGHHIYVLRQVERLRAAVKVPTESYDDNGDVDVDPRWHTFDEFHETLRHLFPLVHEKLTLDKVNKYALLYTFPGASEHLKPVLFAAHQDVVPATSISKWTHPPYDGYYDRQFLWGRGSSDCKNNLIGILSVVEDLLAQNWRPKRTILLAFGFDEETGGERGAAHLGTELEKRYGKHGLELIVDEGGMGLETVGNYVYAMPGVAEKGYVDIILRLDADGGHSSRPPKHNGIGMMAEMIIALEDNPFKPRLTRENPYRGLLECQVKYTPEEVEPWLKSALEKNEDGLALGARLAESRGRESQYSFQTSQAVDIIHGGNKINQLPESVTAAINYRIALHDSADSIKQSVFELLKPLARKHGLAVDAFGERKFEALGDRATTGTLTITSELDLSPAPISPTGADNSVWRLFASTVRQVFEDTPILAGKTVVPVGDIQTGNTDTIHYWNLTQNIYRFSPSRTGTRFNAHTVDEKVDMLAHAEGMRFYYDLIRNFDDAAVGA</sequence>
<evidence type="ECO:0000256" key="6">
    <source>
        <dbReference type="PIRSR" id="PIRSR037217-1"/>
    </source>
</evidence>
<dbReference type="PROSITE" id="PS00758">
    <property type="entry name" value="ARGE_DAPE_CPG2_1"/>
    <property type="match status" value="1"/>
</dbReference>
<dbReference type="Pfam" id="PF07687">
    <property type="entry name" value="M20_dimer"/>
    <property type="match status" value="1"/>
</dbReference>
<evidence type="ECO:0000256" key="2">
    <source>
        <dbReference type="ARBA" id="ARBA00022670"/>
    </source>
</evidence>
<dbReference type="InterPro" id="IPR036264">
    <property type="entry name" value="Bact_exopeptidase_dim_dom"/>
</dbReference>
<dbReference type="Gene3D" id="1.10.150.900">
    <property type="match status" value="1"/>
</dbReference>
<dbReference type="Proteomes" id="UP000799776">
    <property type="component" value="Unassembled WGS sequence"/>
</dbReference>
<protein>
    <submittedName>
        <fullName evidence="9">Carboxypeptidase S</fullName>
    </submittedName>
</protein>
<dbReference type="SUPFAM" id="SSF55031">
    <property type="entry name" value="Bacterial exopeptidase dimerisation domain"/>
    <property type="match status" value="1"/>
</dbReference>
<evidence type="ECO:0000256" key="3">
    <source>
        <dbReference type="ARBA" id="ARBA00022723"/>
    </source>
</evidence>
<dbReference type="EMBL" id="ML978733">
    <property type="protein sequence ID" value="KAF2085188.1"/>
    <property type="molecule type" value="Genomic_DNA"/>
</dbReference>
<feature type="active site" description="Proton acceptor" evidence="6">
    <location>
        <position position="233"/>
    </location>
</feature>
<dbReference type="Pfam" id="PF01546">
    <property type="entry name" value="Peptidase_M20"/>
    <property type="match status" value="1"/>
</dbReference>
<feature type="binding site" evidence="7">
    <location>
        <position position="234"/>
    </location>
    <ligand>
        <name>Zn(2+)</name>
        <dbReference type="ChEBI" id="CHEBI:29105"/>
        <label>1</label>
    </ligand>
</feature>
<feature type="binding site" evidence="7">
    <location>
        <position position="199"/>
    </location>
    <ligand>
        <name>Zn(2+)</name>
        <dbReference type="ChEBI" id="CHEBI:29105"/>
        <label>2</label>
    </ligand>
</feature>
<dbReference type="GO" id="GO:0005576">
    <property type="term" value="C:extracellular region"/>
    <property type="evidence" value="ECO:0007669"/>
    <property type="project" value="UniProtKB-ARBA"/>
</dbReference>
<comment type="similarity">
    <text evidence="1">Belongs to the peptidase M20A family.</text>
</comment>
<evidence type="ECO:0000256" key="4">
    <source>
        <dbReference type="ARBA" id="ARBA00022801"/>
    </source>
</evidence>
<dbReference type="GO" id="GO:0043605">
    <property type="term" value="P:amide catabolic process"/>
    <property type="evidence" value="ECO:0007669"/>
    <property type="project" value="UniProtKB-ARBA"/>
</dbReference>
<dbReference type="InterPro" id="IPR001261">
    <property type="entry name" value="ArgE/DapE_CS"/>
</dbReference>
<dbReference type="GO" id="GO:0004181">
    <property type="term" value="F:metallocarboxypeptidase activity"/>
    <property type="evidence" value="ECO:0007669"/>
    <property type="project" value="InterPro"/>
</dbReference>
<feature type="active site" evidence="6">
    <location>
        <position position="168"/>
    </location>
</feature>
<dbReference type="PANTHER" id="PTHR45962:SF1">
    <property type="entry name" value="N-FATTY-ACYL-AMINO ACID SYNTHASE_HYDROLASE PM20D1"/>
    <property type="match status" value="1"/>
</dbReference>
<keyword evidence="5 7" id="KW-0862">Zinc</keyword>
<dbReference type="PANTHER" id="PTHR45962">
    <property type="entry name" value="N-FATTY-ACYL-AMINO ACID SYNTHASE/HYDROLASE PM20D1"/>
    <property type="match status" value="1"/>
</dbReference>
<feature type="domain" description="Peptidase M20 dimerisation" evidence="8">
    <location>
        <begin position="282"/>
        <end position="435"/>
    </location>
</feature>
<proteinExistence type="inferred from homology"/>
<dbReference type="AlphaFoldDB" id="A0A9P4HR72"/>
<dbReference type="SUPFAM" id="SSF53187">
    <property type="entry name" value="Zn-dependent exopeptidases"/>
    <property type="match status" value="1"/>
</dbReference>
<dbReference type="FunFam" id="1.10.150.900:FF:000003">
    <property type="entry name" value="N-fatty-acyl-amino acid synthase/hydrolase PM20D1"/>
    <property type="match status" value="1"/>
</dbReference>
<dbReference type="PROSITE" id="PS00759">
    <property type="entry name" value="ARGE_DAPE_CPG2_2"/>
    <property type="match status" value="1"/>
</dbReference>
<evidence type="ECO:0000256" key="1">
    <source>
        <dbReference type="ARBA" id="ARBA00006247"/>
    </source>
</evidence>
<comment type="caution">
    <text evidence="9">The sequence shown here is derived from an EMBL/GenBank/DDBJ whole genome shotgun (WGS) entry which is preliminary data.</text>
</comment>
<dbReference type="GO" id="GO:0006520">
    <property type="term" value="P:amino acid metabolic process"/>
    <property type="evidence" value="ECO:0007669"/>
    <property type="project" value="UniProtKB-ARBA"/>
</dbReference>
<keyword evidence="2" id="KW-0645">Protease</keyword>
<feature type="binding site" evidence="7">
    <location>
        <position position="166"/>
    </location>
    <ligand>
        <name>Zn(2+)</name>
        <dbReference type="ChEBI" id="CHEBI:29105"/>
        <label>2</label>
    </ligand>
</feature>
<dbReference type="GO" id="GO:0046872">
    <property type="term" value="F:metal ion binding"/>
    <property type="evidence" value="ECO:0007669"/>
    <property type="project" value="UniProtKB-KW"/>
</dbReference>
<keyword evidence="9" id="KW-0121">Carboxypeptidase</keyword>
<dbReference type="OrthoDB" id="3064516at2759"/>
<evidence type="ECO:0000256" key="5">
    <source>
        <dbReference type="ARBA" id="ARBA00022833"/>
    </source>
</evidence>
<organism evidence="9 10">
    <name type="scientific">Saccharata proteae CBS 121410</name>
    <dbReference type="NCBI Taxonomy" id="1314787"/>
    <lineage>
        <taxon>Eukaryota</taxon>
        <taxon>Fungi</taxon>
        <taxon>Dikarya</taxon>
        <taxon>Ascomycota</taxon>
        <taxon>Pezizomycotina</taxon>
        <taxon>Dothideomycetes</taxon>
        <taxon>Dothideomycetes incertae sedis</taxon>
        <taxon>Botryosphaeriales</taxon>
        <taxon>Saccharataceae</taxon>
        <taxon>Saccharata</taxon>
    </lineage>
</organism>
<dbReference type="GO" id="GO:0006629">
    <property type="term" value="P:lipid metabolic process"/>
    <property type="evidence" value="ECO:0007669"/>
    <property type="project" value="UniProtKB-ARBA"/>
</dbReference>
<dbReference type="GO" id="GO:0016810">
    <property type="term" value="F:hydrolase activity, acting on carbon-nitrogen (but not peptide) bonds"/>
    <property type="evidence" value="ECO:0007669"/>
    <property type="project" value="UniProtKB-ARBA"/>
</dbReference>
<dbReference type="GO" id="GO:0043604">
    <property type="term" value="P:amide biosynthetic process"/>
    <property type="evidence" value="ECO:0007669"/>
    <property type="project" value="UniProtKB-ARBA"/>
</dbReference>
<dbReference type="GO" id="GO:0000328">
    <property type="term" value="C:fungal-type vacuole lumen"/>
    <property type="evidence" value="ECO:0007669"/>
    <property type="project" value="TreeGrafter"/>
</dbReference>
<dbReference type="Gene3D" id="3.30.70.360">
    <property type="match status" value="1"/>
</dbReference>
<gene>
    <name evidence="9" type="ORF">K490DRAFT_47521</name>
</gene>
<dbReference type="GO" id="GO:1990845">
    <property type="term" value="P:adaptive thermogenesis"/>
    <property type="evidence" value="ECO:0007669"/>
    <property type="project" value="UniProtKB-ARBA"/>
</dbReference>
<reference evidence="9" key="1">
    <citation type="journal article" date="2020" name="Stud. Mycol.">
        <title>101 Dothideomycetes genomes: a test case for predicting lifestyles and emergence of pathogens.</title>
        <authorList>
            <person name="Haridas S."/>
            <person name="Albert R."/>
            <person name="Binder M."/>
            <person name="Bloem J."/>
            <person name="Labutti K."/>
            <person name="Salamov A."/>
            <person name="Andreopoulos B."/>
            <person name="Baker S."/>
            <person name="Barry K."/>
            <person name="Bills G."/>
            <person name="Bluhm B."/>
            <person name="Cannon C."/>
            <person name="Castanera R."/>
            <person name="Culley D."/>
            <person name="Daum C."/>
            <person name="Ezra D."/>
            <person name="Gonzalez J."/>
            <person name="Henrissat B."/>
            <person name="Kuo A."/>
            <person name="Liang C."/>
            <person name="Lipzen A."/>
            <person name="Lutzoni F."/>
            <person name="Magnuson J."/>
            <person name="Mondo S."/>
            <person name="Nolan M."/>
            <person name="Ohm R."/>
            <person name="Pangilinan J."/>
            <person name="Park H.-J."/>
            <person name="Ramirez L."/>
            <person name="Alfaro M."/>
            <person name="Sun H."/>
            <person name="Tritt A."/>
            <person name="Yoshinaga Y."/>
            <person name="Zwiers L.-H."/>
            <person name="Turgeon B."/>
            <person name="Goodwin S."/>
            <person name="Spatafora J."/>
            <person name="Crous P."/>
            <person name="Grigoriev I."/>
        </authorList>
    </citation>
    <scope>NUCLEOTIDE SEQUENCE</scope>
    <source>
        <strain evidence="9">CBS 121410</strain>
    </source>
</reference>
<evidence type="ECO:0000313" key="9">
    <source>
        <dbReference type="EMBL" id="KAF2085188.1"/>
    </source>
</evidence>
<dbReference type="InterPro" id="IPR011650">
    <property type="entry name" value="Peptidase_M20_dimer"/>
</dbReference>
<dbReference type="InterPro" id="IPR047177">
    <property type="entry name" value="Pept_M20A"/>
</dbReference>
<keyword evidence="4" id="KW-0378">Hydrolase</keyword>
<dbReference type="FunFam" id="3.40.630.10:FF:000027">
    <property type="entry name" value="N-fatty-acyl-amino acid synthase/hydrolase PM20D1"/>
    <property type="match status" value="1"/>
</dbReference>
<keyword evidence="10" id="KW-1185">Reference proteome</keyword>
<feature type="binding site" evidence="7">
    <location>
        <position position="199"/>
    </location>
    <ligand>
        <name>Zn(2+)</name>
        <dbReference type="ChEBI" id="CHEBI:29105"/>
        <label>1</label>
    </ligand>
</feature>
<dbReference type="GO" id="GO:0051603">
    <property type="term" value="P:proteolysis involved in protein catabolic process"/>
    <property type="evidence" value="ECO:0007669"/>
    <property type="project" value="TreeGrafter"/>
</dbReference>
<accession>A0A9P4HR72</accession>
<evidence type="ECO:0000313" key="10">
    <source>
        <dbReference type="Proteomes" id="UP000799776"/>
    </source>
</evidence>
<evidence type="ECO:0000259" key="8">
    <source>
        <dbReference type="Pfam" id="PF07687"/>
    </source>
</evidence>
<name>A0A9P4HR72_9PEZI</name>
<feature type="binding site" evidence="7">
    <location>
        <position position="543"/>
    </location>
    <ligand>
        <name>Zn(2+)</name>
        <dbReference type="ChEBI" id="CHEBI:29105"/>
        <label>1</label>
    </ligand>
</feature>
<dbReference type="InterPro" id="IPR002933">
    <property type="entry name" value="Peptidase_M20"/>
</dbReference>
<feature type="binding site" evidence="7">
    <location>
        <position position="262"/>
    </location>
    <ligand>
        <name>Zn(2+)</name>
        <dbReference type="ChEBI" id="CHEBI:29105"/>
        <label>2</label>
    </ligand>
</feature>
<dbReference type="CDD" id="cd05674">
    <property type="entry name" value="M20_yscS"/>
    <property type="match status" value="1"/>
</dbReference>
<keyword evidence="3 7" id="KW-0479">Metal-binding</keyword>
<dbReference type="InterPro" id="IPR017141">
    <property type="entry name" value="Pept_M20_carboxypep"/>
</dbReference>